<evidence type="ECO:0000256" key="3">
    <source>
        <dbReference type="ARBA" id="ARBA00023235"/>
    </source>
</evidence>
<dbReference type="SUPFAM" id="SSF74650">
    <property type="entry name" value="Galactose mutarotase-like"/>
    <property type="match status" value="1"/>
</dbReference>
<dbReference type="Gene3D" id="2.70.98.10">
    <property type="match status" value="1"/>
</dbReference>
<dbReference type="InterPro" id="IPR008183">
    <property type="entry name" value="Aldose_1/G6P_1-epimerase"/>
</dbReference>
<gene>
    <name evidence="8" type="ORF">EAH76_18690</name>
</gene>
<dbReference type="EMBL" id="RCZC01000007">
    <property type="protein sequence ID" value="TPG49375.1"/>
    <property type="molecule type" value="Genomic_DNA"/>
</dbReference>
<dbReference type="AlphaFoldDB" id="A0A502FIV4"/>
<evidence type="ECO:0000256" key="2">
    <source>
        <dbReference type="ARBA" id="ARBA00014165"/>
    </source>
</evidence>
<dbReference type="InterPro" id="IPR047215">
    <property type="entry name" value="Galactose_mutarotase-like"/>
</dbReference>
<sequence>MPSPNRRACWSRKSSSARSSRSRRKPAARGGIARPTLVSCPWHALQNGPGRQNYGTRGANMRKILILLVFTLASSASAQSTDAAIELRNATGMVVRLIPFGATVTQIEVPDREGKRANVLLGFPTPSEFRAKNGKVSFGATIGRYAGRIGGARFAIDGKPVQLVADDGRNALHGGGKAKFDTQQWTVSARSARAVTFTLDSPDGFQGFPGRLQVAVTYRLIAGNALRIDYAARTSKPTALNLTNHAYFNLAGEGSGSIRAQRLQVNAMRYVATDAGGIPTGAFPAVAGTPLDLRQPHPLGPGIDSRVPLMGEHGYNHGWLFDKPLGKLAPVARLDDPASGRTLTVETTEPSITVYSGGYIDGQDKGPSGRVMHAFDGVALETQHLSDSPNHPDFPTTLLRPGQVFRSTTIWRFGVSPR</sequence>
<dbReference type="CDD" id="cd09019">
    <property type="entry name" value="galactose_mutarotase_like"/>
    <property type="match status" value="1"/>
</dbReference>
<keyword evidence="9" id="KW-1185">Reference proteome</keyword>
<comment type="similarity">
    <text evidence="1">Belongs to the aldose epimerase family.</text>
</comment>
<feature type="region of interest" description="Disordered" evidence="7">
    <location>
        <begin position="1"/>
        <end position="32"/>
    </location>
</feature>
<proteinExistence type="inferred from homology"/>
<keyword evidence="4" id="KW-0119">Carbohydrate metabolism</keyword>
<evidence type="ECO:0000313" key="8">
    <source>
        <dbReference type="EMBL" id="TPG49375.1"/>
    </source>
</evidence>
<accession>A0A502FIV4</accession>
<protein>
    <recommendedName>
        <fullName evidence="2">Aldose 1-epimerase</fullName>
    </recommendedName>
    <alternativeName>
        <fullName evidence="6">Galactose mutarotase</fullName>
    </alternativeName>
    <alternativeName>
        <fullName evidence="5">Type-1 mutarotase</fullName>
    </alternativeName>
</protein>
<dbReference type="GO" id="GO:0005737">
    <property type="term" value="C:cytoplasm"/>
    <property type="evidence" value="ECO:0007669"/>
    <property type="project" value="TreeGrafter"/>
</dbReference>
<evidence type="ECO:0000256" key="5">
    <source>
        <dbReference type="ARBA" id="ARBA00032300"/>
    </source>
</evidence>
<dbReference type="InterPro" id="IPR011013">
    <property type="entry name" value="Gal_mutarotase_sf_dom"/>
</dbReference>
<dbReference type="OrthoDB" id="9779408at2"/>
<dbReference type="PROSITE" id="PS00545">
    <property type="entry name" value="ALDOSE_1_EPIMERASE"/>
    <property type="match status" value="1"/>
</dbReference>
<feature type="compositionally biased region" description="Low complexity" evidence="7">
    <location>
        <begin position="1"/>
        <end position="19"/>
    </location>
</feature>
<dbReference type="InterPro" id="IPR014718">
    <property type="entry name" value="GH-type_carb-bd"/>
</dbReference>
<evidence type="ECO:0000256" key="7">
    <source>
        <dbReference type="SAM" id="MobiDB-lite"/>
    </source>
</evidence>
<evidence type="ECO:0000256" key="4">
    <source>
        <dbReference type="ARBA" id="ARBA00023277"/>
    </source>
</evidence>
<dbReference type="InterPro" id="IPR018052">
    <property type="entry name" value="Ald1_epimerase_CS"/>
</dbReference>
<dbReference type="GO" id="GO:0033499">
    <property type="term" value="P:galactose catabolic process via UDP-galactose, Leloir pathway"/>
    <property type="evidence" value="ECO:0007669"/>
    <property type="project" value="TreeGrafter"/>
</dbReference>
<evidence type="ECO:0000256" key="1">
    <source>
        <dbReference type="ARBA" id="ARBA00006206"/>
    </source>
</evidence>
<comment type="caution">
    <text evidence="8">The sequence shown here is derived from an EMBL/GenBank/DDBJ whole genome shotgun (WGS) entry which is preliminary data.</text>
</comment>
<dbReference type="PANTHER" id="PTHR10091:SF0">
    <property type="entry name" value="GALACTOSE MUTAROTASE"/>
    <property type="match status" value="1"/>
</dbReference>
<dbReference type="GO" id="GO:0006006">
    <property type="term" value="P:glucose metabolic process"/>
    <property type="evidence" value="ECO:0007669"/>
    <property type="project" value="TreeGrafter"/>
</dbReference>
<dbReference type="GO" id="GO:0030246">
    <property type="term" value="F:carbohydrate binding"/>
    <property type="evidence" value="ECO:0007669"/>
    <property type="project" value="InterPro"/>
</dbReference>
<dbReference type="PANTHER" id="PTHR10091">
    <property type="entry name" value="ALDOSE-1-EPIMERASE"/>
    <property type="match status" value="1"/>
</dbReference>
<organism evidence="8 9">
    <name type="scientific">Sphingomonas glacialis</name>
    <dbReference type="NCBI Taxonomy" id="658225"/>
    <lineage>
        <taxon>Bacteria</taxon>
        <taxon>Pseudomonadati</taxon>
        <taxon>Pseudomonadota</taxon>
        <taxon>Alphaproteobacteria</taxon>
        <taxon>Sphingomonadales</taxon>
        <taxon>Sphingomonadaceae</taxon>
        <taxon>Sphingomonas</taxon>
    </lineage>
</organism>
<reference evidence="8 9" key="1">
    <citation type="journal article" date="2019" name="Environ. Microbiol.">
        <title>Species interactions and distinct microbial communities in high Arctic permafrost affected cryosols are associated with the CH4 and CO2 gas fluxes.</title>
        <authorList>
            <person name="Altshuler I."/>
            <person name="Hamel J."/>
            <person name="Turney S."/>
            <person name="Magnuson E."/>
            <person name="Levesque R."/>
            <person name="Greer C."/>
            <person name="Whyte L.G."/>
        </authorList>
    </citation>
    <scope>NUCLEOTIDE SEQUENCE [LARGE SCALE GENOMIC DNA]</scope>
    <source>
        <strain evidence="8 9">E6.1</strain>
    </source>
</reference>
<keyword evidence="3" id="KW-0413">Isomerase</keyword>
<dbReference type="NCBIfam" id="NF008277">
    <property type="entry name" value="PRK11055.1"/>
    <property type="match status" value="1"/>
</dbReference>
<evidence type="ECO:0000313" key="9">
    <source>
        <dbReference type="Proteomes" id="UP000319931"/>
    </source>
</evidence>
<dbReference type="Proteomes" id="UP000319931">
    <property type="component" value="Unassembled WGS sequence"/>
</dbReference>
<evidence type="ECO:0000256" key="6">
    <source>
        <dbReference type="ARBA" id="ARBA00033373"/>
    </source>
</evidence>
<dbReference type="GO" id="GO:0004034">
    <property type="term" value="F:aldose 1-epimerase activity"/>
    <property type="evidence" value="ECO:0007669"/>
    <property type="project" value="TreeGrafter"/>
</dbReference>
<dbReference type="Pfam" id="PF01263">
    <property type="entry name" value="Aldose_epim"/>
    <property type="match status" value="1"/>
</dbReference>
<name>A0A502FIV4_9SPHN</name>